<dbReference type="Pfam" id="PF04147">
    <property type="entry name" value="Nop14"/>
    <property type="match status" value="1"/>
</dbReference>
<keyword evidence="9" id="KW-1185">Reference proteome</keyword>
<dbReference type="EMBL" id="LJIJ01001654">
    <property type="protein sequence ID" value="ODM91142.1"/>
    <property type="molecule type" value="Genomic_DNA"/>
</dbReference>
<evidence type="ECO:0000256" key="7">
    <source>
        <dbReference type="SAM" id="MobiDB-lite"/>
    </source>
</evidence>
<evidence type="ECO:0000256" key="2">
    <source>
        <dbReference type="ARBA" id="ARBA00007466"/>
    </source>
</evidence>
<proteinExistence type="inferred from homology"/>
<dbReference type="AlphaFoldDB" id="A0A1D2MDZ8"/>
<dbReference type="GO" id="GO:0030692">
    <property type="term" value="C:Noc4p-Nop14p complex"/>
    <property type="evidence" value="ECO:0007669"/>
    <property type="project" value="TreeGrafter"/>
</dbReference>
<comment type="subcellular location">
    <subcellularLocation>
        <location evidence="1">Nucleus</location>
        <location evidence="1">Nucleolus</location>
    </subcellularLocation>
</comment>
<dbReference type="InterPro" id="IPR007276">
    <property type="entry name" value="Nop14"/>
</dbReference>
<dbReference type="STRING" id="48709.A0A1D2MDZ8"/>
<dbReference type="OMA" id="IRMHRSK"/>
<feature type="region of interest" description="Disordered" evidence="7">
    <location>
        <begin position="150"/>
        <end position="200"/>
    </location>
</feature>
<feature type="compositionally biased region" description="Basic and acidic residues" evidence="7">
    <location>
        <begin position="185"/>
        <end position="200"/>
    </location>
</feature>
<evidence type="ECO:0000256" key="5">
    <source>
        <dbReference type="ARBA" id="ARBA00023242"/>
    </source>
</evidence>
<feature type="compositionally biased region" description="Basic and acidic residues" evidence="7">
    <location>
        <begin position="41"/>
        <end position="56"/>
    </location>
</feature>
<accession>A0A1D2MDZ8</accession>
<dbReference type="Proteomes" id="UP000094527">
    <property type="component" value="Unassembled WGS sequence"/>
</dbReference>
<evidence type="ECO:0000256" key="3">
    <source>
        <dbReference type="ARBA" id="ARBA00022517"/>
    </source>
</evidence>
<dbReference type="GO" id="GO:0030490">
    <property type="term" value="P:maturation of SSU-rRNA"/>
    <property type="evidence" value="ECO:0007669"/>
    <property type="project" value="TreeGrafter"/>
</dbReference>
<sequence>MAKTKKKNKGGGGTRNKAKAAKKRSFKPAASGEATNVKVENPFEIRMHRSKHDNLGRRQRHERGVPGVSRSKAFEKRRETLLKEYKVRNKTNVLVDQRIGEKIKNMSEEEKIIRRSVMEKRRQYKQKSIFNLPSTDDMLTHKGQMLMDIDRYEDPRDGSDSEDERLNEEFVSDAHFSGGLLKMKPKPEGEEVQDDEKSRK</sequence>
<feature type="compositionally biased region" description="Basic and acidic residues" evidence="7">
    <location>
        <begin position="150"/>
        <end position="159"/>
    </location>
</feature>
<comment type="caution">
    <text evidence="8">The sequence shown here is derived from an EMBL/GenBank/DDBJ whole genome shotgun (WGS) entry which is preliminary data.</text>
</comment>
<evidence type="ECO:0000313" key="8">
    <source>
        <dbReference type="EMBL" id="ODM91142.1"/>
    </source>
</evidence>
<reference evidence="8 9" key="1">
    <citation type="journal article" date="2016" name="Genome Biol. Evol.">
        <title>Gene Family Evolution Reflects Adaptation to Soil Environmental Stressors in the Genome of the Collembolan Orchesella cincta.</title>
        <authorList>
            <person name="Faddeeva-Vakhrusheva A."/>
            <person name="Derks M.F."/>
            <person name="Anvar S.Y."/>
            <person name="Agamennone V."/>
            <person name="Suring W."/>
            <person name="Smit S."/>
            <person name="van Straalen N.M."/>
            <person name="Roelofs D."/>
        </authorList>
    </citation>
    <scope>NUCLEOTIDE SEQUENCE [LARGE SCALE GENOMIC DNA]</scope>
    <source>
        <tissue evidence="8">Mixed pool</tissue>
    </source>
</reference>
<evidence type="ECO:0000256" key="1">
    <source>
        <dbReference type="ARBA" id="ARBA00004604"/>
    </source>
</evidence>
<evidence type="ECO:0000256" key="4">
    <source>
        <dbReference type="ARBA" id="ARBA00022552"/>
    </source>
</evidence>
<comment type="similarity">
    <text evidence="2">Belongs to the NOP14 family.</text>
</comment>
<dbReference type="PANTHER" id="PTHR23183:SF0">
    <property type="entry name" value="NUCLEOLAR PROTEIN 14"/>
    <property type="match status" value="1"/>
</dbReference>
<gene>
    <name evidence="8" type="ORF">Ocin01_15539</name>
</gene>
<dbReference type="GO" id="GO:0032040">
    <property type="term" value="C:small-subunit processome"/>
    <property type="evidence" value="ECO:0007669"/>
    <property type="project" value="InterPro"/>
</dbReference>
<organism evidence="8 9">
    <name type="scientific">Orchesella cincta</name>
    <name type="common">Springtail</name>
    <name type="synonym">Podura cincta</name>
    <dbReference type="NCBI Taxonomy" id="48709"/>
    <lineage>
        <taxon>Eukaryota</taxon>
        <taxon>Metazoa</taxon>
        <taxon>Ecdysozoa</taxon>
        <taxon>Arthropoda</taxon>
        <taxon>Hexapoda</taxon>
        <taxon>Collembola</taxon>
        <taxon>Entomobryomorpha</taxon>
        <taxon>Entomobryoidea</taxon>
        <taxon>Orchesellidae</taxon>
        <taxon>Orchesellinae</taxon>
        <taxon>Orchesella</taxon>
    </lineage>
</organism>
<dbReference type="PANTHER" id="PTHR23183">
    <property type="entry name" value="NOP14"/>
    <property type="match status" value="1"/>
</dbReference>
<keyword evidence="5" id="KW-0539">Nucleus</keyword>
<protein>
    <submittedName>
        <fullName evidence="8">Nucleolar protein 14</fullName>
    </submittedName>
</protein>
<feature type="compositionally biased region" description="Basic residues" evidence="7">
    <location>
        <begin position="16"/>
        <end position="26"/>
    </location>
</feature>
<evidence type="ECO:0000313" key="9">
    <source>
        <dbReference type="Proteomes" id="UP000094527"/>
    </source>
</evidence>
<keyword evidence="3" id="KW-0690">Ribosome biogenesis</keyword>
<feature type="region of interest" description="Disordered" evidence="7">
    <location>
        <begin position="1"/>
        <end position="72"/>
    </location>
</feature>
<comment type="function">
    <text evidence="6">Involved in nucleolar processing of pre-18S ribosomal RNA. Has a role in the nuclear export of 40S pre-ribosomal subunit to the cytoplasm.</text>
</comment>
<name>A0A1D2MDZ8_ORCCI</name>
<evidence type="ECO:0000256" key="6">
    <source>
        <dbReference type="ARBA" id="ARBA00024695"/>
    </source>
</evidence>
<dbReference type="OrthoDB" id="441771at2759"/>
<keyword evidence="4" id="KW-0698">rRNA processing</keyword>
<feature type="non-terminal residue" evidence="8">
    <location>
        <position position="200"/>
    </location>
</feature>